<keyword evidence="3" id="KW-1185">Reference proteome</keyword>
<accession>A0AAD9PMF4</accession>
<evidence type="ECO:0000313" key="2">
    <source>
        <dbReference type="EMBL" id="KAK2197581.1"/>
    </source>
</evidence>
<dbReference type="KEGG" id="bdw:94334881"/>
<protein>
    <submittedName>
        <fullName evidence="2">Uncharacterized protein</fullName>
    </submittedName>
</protein>
<dbReference type="RefSeq" id="XP_067804423.1">
    <property type="nucleotide sequence ID" value="XM_067945632.1"/>
</dbReference>
<comment type="caution">
    <text evidence="2">The sequence shown here is derived from an EMBL/GenBank/DDBJ whole genome shotgun (WGS) entry which is preliminary data.</text>
</comment>
<dbReference type="GeneID" id="94334881"/>
<gene>
    <name evidence="2" type="ORF">BdWA1_000583</name>
</gene>
<reference evidence="2" key="1">
    <citation type="journal article" date="2023" name="Nat. Microbiol.">
        <title>Babesia duncani multi-omics identifies virulence factors and drug targets.</title>
        <authorList>
            <person name="Singh P."/>
            <person name="Lonardi S."/>
            <person name="Liang Q."/>
            <person name="Vydyam P."/>
            <person name="Khabirova E."/>
            <person name="Fang T."/>
            <person name="Gihaz S."/>
            <person name="Thekkiniath J."/>
            <person name="Munshi M."/>
            <person name="Abel S."/>
            <person name="Ciampossin L."/>
            <person name="Batugedara G."/>
            <person name="Gupta M."/>
            <person name="Lu X.M."/>
            <person name="Lenz T."/>
            <person name="Chakravarty S."/>
            <person name="Cornillot E."/>
            <person name="Hu Y."/>
            <person name="Ma W."/>
            <person name="Gonzalez L.M."/>
            <person name="Sanchez S."/>
            <person name="Estrada K."/>
            <person name="Sanchez-Flores A."/>
            <person name="Montero E."/>
            <person name="Harb O.S."/>
            <person name="Le Roch K.G."/>
            <person name="Mamoun C.B."/>
        </authorList>
    </citation>
    <scope>NUCLEOTIDE SEQUENCE</scope>
    <source>
        <strain evidence="2">WA1</strain>
    </source>
</reference>
<keyword evidence="1" id="KW-0812">Transmembrane</keyword>
<evidence type="ECO:0000313" key="3">
    <source>
        <dbReference type="Proteomes" id="UP001214638"/>
    </source>
</evidence>
<keyword evidence="1" id="KW-0472">Membrane</keyword>
<feature type="transmembrane region" description="Helical" evidence="1">
    <location>
        <begin position="296"/>
        <end position="319"/>
    </location>
</feature>
<name>A0AAD9PMF4_9APIC</name>
<dbReference type="Proteomes" id="UP001214638">
    <property type="component" value="Unassembled WGS sequence"/>
</dbReference>
<organism evidence="2 3">
    <name type="scientific">Babesia duncani</name>
    <dbReference type="NCBI Taxonomy" id="323732"/>
    <lineage>
        <taxon>Eukaryota</taxon>
        <taxon>Sar</taxon>
        <taxon>Alveolata</taxon>
        <taxon>Apicomplexa</taxon>
        <taxon>Aconoidasida</taxon>
        <taxon>Piroplasmida</taxon>
        <taxon>Babesiidae</taxon>
        <taxon>Babesia</taxon>
    </lineage>
</organism>
<dbReference type="AlphaFoldDB" id="A0AAD9PMF4"/>
<proteinExistence type="predicted"/>
<dbReference type="EMBL" id="JALLKP010000001">
    <property type="protein sequence ID" value="KAK2197581.1"/>
    <property type="molecule type" value="Genomic_DNA"/>
</dbReference>
<sequence>MLFCRFKSLENGISRFNIYSNALSIGLNSKRWISGYSSGSYNSITIKHDGRCITLDVRGVPRLSKRKFFKSQHSIELENRNLSKLSFVVSEIPKYDALCIGISKNELSLLRDYLDKTENKDLNSHKDIKKFKSILINKQYSHIIPLLKCARSLSISFIDVGRERHSELEAFSEAALNNKRELLSLFLLYLQNGNVLQDGKTLEEFSKSSPTIYSSIVQQSALYIMHRLHSEIYEIKRSPIFQSKSKNLHLLLVVEEHLKGALINDLNAKFPLLFHHKNVPDTLAMKELERTTLANWSKFVFCFLVFPTVAFFGFFALVLKFYSMQVARDSEICISDDFATDVKRRNIIGFWKNSGKADSSRD</sequence>
<evidence type="ECO:0000256" key="1">
    <source>
        <dbReference type="SAM" id="Phobius"/>
    </source>
</evidence>
<keyword evidence="1" id="KW-1133">Transmembrane helix</keyword>